<reference evidence="4 5" key="1">
    <citation type="submission" date="2024-09" db="EMBL/GenBank/DDBJ databases">
        <authorList>
            <person name="Sun Q."/>
            <person name="Mori K."/>
        </authorList>
    </citation>
    <scope>NUCLEOTIDE SEQUENCE [LARGE SCALE GENOMIC DNA]</scope>
    <source>
        <strain evidence="4 5">JCM 11201</strain>
    </source>
</reference>
<evidence type="ECO:0000256" key="1">
    <source>
        <dbReference type="ARBA" id="ARBA00008520"/>
    </source>
</evidence>
<sequence>MMVNRWLLIISLIGIVFTAACNNQSILDKHDNIQVPLQEKQEIVVWHTYSEEETRIFENEIIPLFEKEYPMIDVKPVRQSYTKQLKSALVARASAKEPPDVVRMDIVWLPYFNKLGLLYPISDFSDFDQIKSALLNGPLQSNYFNGKYYGLPLDTNTKIAIYNKELLQRAGYTKPPDTIGEVLDIVVNHNAAISMAGLNAWESLPYFYAFGGKLLDRTYTKATGYLNSQESIHAVENLLKLYKNATSTKGRLTINTDRWNGIINGDSFMIDEGPWFYSIQSPEKVKKIVNTTVSAPFPVTNGQGSVLGGENLVIMKGSQHPSAAWQFVKWMVSKEPQELMLKSGLIPINKEIDFKKFIRDYPYYQAYIDGINNAFLRPPVAKWDEIEQVYTNYFRLMFSGHIGVAEGLTAAAKEIDQLLAEDEGR</sequence>
<dbReference type="RefSeq" id="WP_379951478.1">
    <property type="nucleotide sequence ID" value="NZ_JBHMAF010000189.1"/>
</dbReference>
<dbReference type="InterPro" id="IPR006059">
    <property type="entry name" value="SBP"/>
</dbReference>
<dbReference type="PANTHER" id="PTHR30061">
    <property type="entry name" value="MALTOSE-BINDING PERIPLASMIC PROTEIN"/>
    <property type="match status" value="1"/>
</dbReference>
<dbReference type="Pfam" id="PF13416">
    <property type="entry name" value="SBP_bac_8"/>
    <property type="match status" value="1"/>
</dbReference>
<protein>
    <submittedName>
        <fullName evidence="4">Extracellular solute-binding protein</fullName>
    </submittedName>
</protein>
<dbReference type="Proteomes" id="UP001589609">
    <property type="component" value="Unassembled WGS sequence"/>
</dbReference>
<proteinExistence type="inferred from homology"/>
<evidence type="ECO:0000256" key="3">
    <source>
        <dbReference type="ARBA" id="ARBA00022729"/>
    </source>
</evidence>
<dbReference type="PANTHER" id="PTHR30061:SF50">
    <property type="entry name" value="MALTOSE_MALTODEXTRIN-BINDING PERIPLASMIC PROTEIN"/>
    <property type="match status" value="1"/>
</dbReference>
<evidence type="ECO:0000256" key="2">
    <source>
        <dbReference type="ARBA" id="ARBA00022448"/>
    </source>
</evidence>
<keyword evidence="5" id="KW-1185">Reference proteome</keyword>
<dbReference type="EMBL" id="JBHMAF010000189">
    <property type="protein sequence ID" value="MFB9761290.1"/>
    <property type="molecule type" value="Genomic_DNA"/>
</dbReference>
<keyword evidence="3" id="KW-0732">Signal</keyword>
<dbReference type="PROSITE" id="PS51257">
    <property type="entry name" value="PROKAR_LIPOPROTEIN"/>
    <property type="match status" value="1"/>
</dbReference>
<comment type="caution">
    <text evidence="4">The sequence shown here is derived from an EMBL/GenBank/DDBJ whole genome shotgun (WGS) entry which is preliminary data.</text>
</comment>
<dbReference type="Gene3D" id="3.40.190.10">
    <property type="entry name" value="Periplasmic binding protein-like II"/>
    <property type="match status" value="2"/>
</dbReference>
<evidence type="ECO:0000313" key="4">
    <source>
        <dbReference type="EMBL" id="MFB9761290.1"/>
    </source>
</evidence>
<evidence type="ECO:0000313" key="5">
    <source>
        <dbReference type="Proteomes" id="UP001589609"/>
    </source>
</evidence>
<keyword evidence="2" id="KW-0813">Transport</keyword>
<dbReference type="SUPFAM" id="SSF53850">
    <property type="entry name" value="Periplasmic binding protein-like II"/>
    <property type="match status" value="1"/>
</dbReference>
<organism evidence="4 5">
    <name type="scientific">Ectobacillus funiculus</name>
    <dbReference type="NCBI Taxonomy" id="137993"/>
    <lineage>
        <taxon>Bacteria</taxon>
        <taxon>Bacillati</taxon>
        <taxon>Bacillota</taxon>
        <taxon>Bacilli</taxon>
        <taxon>Bacillales</taxon>
        <taxon>Bacillaceae</taxon>
        <taxon>Ectobacillus</taxon>
    </lineage>
</organism>
<accession>A0ABV5WL36</accession>
<comment type="similarity">
    <text evidence="1">Belongs to the bacterial solute-binding protein 1 family.</text>
</comment>
<gene>
    <name evidence="4" type="ORF">ACFFMS_23865</name>
</gene>
<name>A0ABV5WL36_9BACI</name>